<feature type="compositionally biased region" description="Basic and acidic residues" evidence="1">
    <location>
        <begin position="547"/>
        <end position="573"/>
    </location>
</feature>
<keyword evidence="2" id="KW-0472">Membrane</keyword>
<feature type="compositionally biased region" description="Basic and acidic residues" evidence="1">
    <location>
        <begin position="1"/>
        <end position="10"/>
    </location>
</feature>
<organism evidence="3 4">
    <name type="scientific">Pseudonocardia yuanmonensis</name>
    <dbReference type="NCBI Taxonomy" id="1095914"/>
    <lineage>
        <taxon>Bacteria</taxon>
        <taxon>Bacillati</taxon>
        <taxon>Actinomycetota</taxon>
        <taxon>Actinomycetes</taxon>
        <taxon>Pseudonocardiales</taxon>
        <taxon>Pseudonocardiaceae</taxon>
        <taxon>Pseudonocardia</taxon>
    </lineage>
</organism>
<accession>A0ABP8XKR0</accession>
<feature type="compositionally biased region" description="Basic and acidic residues" evidence="1">
    <location>
        <begin position="601"/>
        <end position="619"/>
    </location>
</feature>
<feature type="region of interest" description="Disordered" evidence="1">
    <location>
        <begin position="1"/>
        <end position="26"/>
    </location>
</feature>
<name>A0ABP8XKR0_9PSEU</name>
<keyword evidence="2" id="KW-1133">Transmembrane helix</keyword>
<sequence>MTRSLRATDRAEEEPEAGPDAPDAAGPEVPEGLDRLRIVLAAAMGTVLVSYAMLVPAALLVVLAGGGAGGSVDGAFAAAIPLWLAAHLIPLALEGQPLSVLPLLPTLAVVVVVAWGARWAARRLGCRIRQDAGAVVASAAGAHAAVAVLGSALLPTSAAVGAAPWAAMLGAGLIAGVGAMIGVWRACGLPVDWRERLQGWPATGLAAAAVGGVALLLAGSLAVLVGLVVGAPRVHGLYEVLAPTGGAALGMTLLAVAYLPNAAIAGASWLLGPGVDVGLGAWTPFGGAPGPLPPFPLLGALPTVPAPAWAVVVVIVPVGIGLVVGGICRAVLGAGSTVPERMRAVGVATGTLALVAALVAALAGGRLAAGRYDPVAMPPWLVLLAVVVWIGGPAAVLGLVQRGGPGPQEVRDDEELGWYRDGYAADDAGHDVLVDGYAEGNEELDGDASRAEDLTVDAPADAADGDTPKRSEEDPDRSDEDPTEHAGPMDRPDGGSVDGADGLEHRVDASIDGGEDPAVAPDRADPADDVVDAGADGGRGRSSGGARSRDGRARAGRGRAVERARALRQERSNGTRSRPARFRRGAGESPALRAVEDLAPEVDREPDPHREEPVADRDGSSGNPTGRGEPVDHSGSTERPEPADRPEPGQTAADPVDAERPTEPEPRPRTVGELVALRARQAEERAAREAEGRDADRP</sequence>
<dbReference type="RefSeq" id="WP_345384154.1">
    <property type="nucleotide sequence ID" value="NZ_BAABIC010000029.1"/>
</dbReference>
<proteinExistence type="predicted"/>
<feature type="transmembrane region" description="Helical" evidence="2">
    <location>
        <begin position="165"/>
        <end position="184"/>
    </location>
</feature>
<feature type="compositionally biased region" description="Basic and acidic residues" evidence="1">
    <location>
        <begin position="629"/>
        <end position="647"/>
    </location>
</feature>
<reference evidence="4" key="1">
    <citation type="journal article" date="2019" name="Int. J. Syst. Evol. Microbiol.">
        <title>The Global Catalogue of Microorganisms (GCM) 10K type strain sequencing project: providing services to taxonomists for standard genome sequencing and annotation.</title>
        <authorList>
            <consortium name="The Broad Institute Genomics Platform"/>
            <consortium name="The Broad Institute Genome Sequencing Center for Infectious Disease"/>
            <person name="Wu L."/>
            <person name="Ma J."/>
        </authorList>
    </citation>
    <scope>NUCLEOTIDE SEQUENCE [LARGE SCALE GENOMIC DNA]</scope>
    <source>
        <strain evidence="4">JCM 18055</strain>
    </source>
</reference>
<dbReference type="Proteomes" id="UP001500325">
    <property type="component" value="Unassembled WGS sequence"/>
</dbReference>
<feature type="transmembrane region" description="Helical" evidence="2">
    <location>
        <begin position="99"/>
        <end position="120"/>
    </location>
</feature>
<evidence type="ECO:0000313" key="4">
    <source>
        <dbReference type="Proteomes" id="UP001500325"/>
    </source>
</evidence>
<feature type="transmembrane region" description="Helical" evidence="2">
    <location>
        <begin position="132"/>
        <end position="153"/>
    </location>
</feature>
<dbReference type="EMBL" id="BAABIC010000029">
    <property type="protein sequence ID" value="GAA4710225.1"/>
    <property type="molecule type" value="Genomic_DNA"/>
</dbReference>
<feature type="compositionally biased region" description="Acidic residues" evidence="1">
    <location>
        <begin position="473"/>
        <end position="482"/>
    </location>
</feature>
<evidence type="ECO:0000256" key="2">
    <source>
        <dbReference type="SAM" id="Phobius"/>
    </source>
</evidence>
<evidence type="ECO:0000313" key="3">
    <source>
        <dbReference type="EMBL" id="GAA4710225.1"/>
    </source>
</evidence>
<feature type="transmembrane region" description="Helical" evidence="2">
    <location>
        <begin position="205"/>
        <end position="228"/>
    </location>
</feature>
<feature type="transmembrane region" description="Helical" evidence="2">
    <location>
        <begin position="344"/>
        <end position="368"/>
    </location>
</feature>
<feature type="compositionally biased region" description="Basic and acidic residues" evidence="1">
    <location>
        <begin position="657"/>
        <end position="670"/>
    </location>
</feature>
<evidence type="ECO:0008006" key="5">
    <source>
        <dbReference type="Google" id="ProtNLM"/>
    </source>
</evidence>
<comment type="caution">
    <text evidence="3">The sequence shown here is derived from an EMBL/GenBank/DDBJ whole genome shotgun (WGS) entry which is preliminary data.</text>
</comment>
<feature type="transmembrane region" description="Helical" evidence="2">
    <location>
        <begin position="38"/>
        <end position="63"/>
    </location>
</feature>
<feature type="compositionally biased region" description="Basic and acidic residues" evidence="1">
    <location>
        <begin position="680"/>
        <end position="698"/>
    </location>
</feature>
<dbReference type="InterPro" id="IPR045931">
    <property type="entry name" value="DUF6350"/>
</dbReference>
<protein>
    <recommendedName>
        <fullName evidence="5">Integral membrane protein</fullName>
    </recommendedName>
</protein>
<dbReference type="Pfam" id="PF19877">
    <property type="entry name" value="DUF6350"/>
    <property type="match status" value="1"/>
</dbReference>
<feature type="compositionally biased region" description="Basic and acidic residues" evidence="1">
    <location>
        <begin position="483"/>
        <end position="493"/>
    </location>
</feature>
<gene>
    <name evidence="3" type="ORF">GCM10023215_59990</name>
</gene>
<feature type="transmembrane region" description="Helical" evidence="2">
    <location>
        <begin position="380"/>
        <end position="400"/>
    </location>
</feature>
<evidence type="ECO:0000256" key="1">
    <source>
        <dbReference type="SAM" id="MobiDB-lite"/>
    </source>
</evidence>
<keyword evidence="2" id="KW-0812">Transmembrane</keyword>
<keyword evidence="4" id="KW-1185">Reference proteome</keyword>
<feature type="region of interest" description="Disordered" evidence="1">
    <location>
        <begin position="442"/>
        <end position="698"/>
    </location>
</feature>
<feature type="transmembrane region" description="Helical" evidence="2">
    <location>
        <begin position="308"/>
        <end position="332"/>
    </location>
</feature>